<dbReference type="GO" id="GO:0005886">
    <property type="term" value="C:plasma membrane"/>
    <property type="evidence" value="ECO:0007669"/>
    <property type="project" value="TreeGrafter"/>
</dbReference>
<gene>
    <name evidence="3" type="primary">mdtB</name>
    <name evidence="3" type="ORF">Pla52n_45780</name>
</gene>
<keyword evidence="2" id="KW-1133">Transmembrane helix</keyword>
<organism evidence="3 4">
    <name type="scientific">Stieleria varia</name>
    <dbReference type="NCBI Taxonomy" id="2528005"/>
    <lineage>
        <taxon>Bacteria</taxon>
        <taxon>Pseudomonadati</taxon>
        <taxon>Planctomycetota</taxon>
        <taxon>Planctomycetia</taxon>
        <taxon>Pirellulales</taxon>
        <taxon>Pirellulaceae</taxon>
        <taxon>Stieleria</taxon>
    </lineage>
</organism>
<dbReference type="EMBL" id="SJPN01000005">
    <property type="protein sequence ID" value="TWU01206.1"/>
    <property type="molecule type" value="Genomic_DNA"/>
</dbReference>
<dbReference type="InterPro" id="IPR001036">
    <property type="entry name" value="Acrflvin-R"/>
</dbReference>
<dbReference type="PRINTS" id="PR00702">
    <property type="entry name" value="ACRIFLAVINRP"/>
</dbReference>
<feature type="transmembrane region" description="Helical" evidence="2">
    <location>
        <begin position="1109"/>
        <end position="1129"/>
    </location>
</feature>
<feature type="transmembrane region" description="Helical" evidence="2">
    <location>
        <begin position="426"/>
        <end position="443"/>
    </location>
</feature>
<sequence>MNLKKNSQPFRAANHPRPESRGDVNPSHQNQPATMQLITTMIQNPIKVAVGVLLVVLFGVVALDRMPMQLTPEVQTPTITVTTRWPGASPQEVEQEIIIEQEEQLKSVEGLTKMSSDSSDSQGSITLEFLVGTNMEEALLKVNSRLQQVTEYPENADQPVITTANSSDRPIAWFILSARQPSKEQIADFGKQHPALEESLKPVLSAHNPGVAMLRLRRLAKDHPEVAELLPPESMDVTKLRRFAEDEIEARFERVAGVSQSNVIGGLEEEVQVVVDPQRLAARQLTLSRVRDVLRGQNNDTSAGDFWEGKRRLVVRALGQFRSTEQVENQLLAVRNGAPVFVRDVADVRLGYKKPDGLVRRFGESSIAVNCLRETGANVLDVMTGLQEVRKELDEGLLKSRGLQLTQVYDETEYIYSSVDLVRQNIFVGGALTMCVLMLFLHLNIRTLIAIPFILISALAAAYVSPWFFAVSLALLLVVGLWFARGALIVGLAIPTSIVGTFLVLGMLGRSLNVISLAGLAFAVGMLVDNAVVVLENIYRHAKGSKNVFKATAAATSEVLGAVVASTLTTIAVFLPVVFVQEESGQLFRDIALAISASVAFSLLISMTLIPTLSARLFGDRASRSRRDEAKPTLIPRLITGFGNKFVTLIVGANAWLQRGVLRRLALVAGMTAAAGLVSFAFWPKVEYLPTGNRNLIFGILLPPPGYNLDKLMTMGEQVERDLSPYWDVDPGSKEAEALKYPVINDFFFVARGRQVFMGIRAVDESRAAELVPLVQEVGGKLYQTFTVAKQSSLFEQGLTSGRTIDVEITGPELTKLVAMGGQVLGQVKGMMPEAQVRPVPSLDLSSPEVHVTPRLLQAAEMGVSNADLGFLVNALVDGAYVGDYYLDGKKIDLSLRGEDRFAGSTADVRALPIATPDGRLIPLSAVAEILPRSGPEQIAHRERVRSITIEVSPPASMALEDAMQRIETEIVAKMRESGQLDGGYRIGLAGTADKLRDTWNALRWNLALALLITYLLMAALFESWLYPMVIIFSVPLGAVGGILALNLLNVFIIQPLDVLTMLGFVILIGTVVNNPILIVHQSLTLIREENMSVGEATLESVRTRIRPIFMTTTTTILGLLPLVLFPGAGSELYRGLGSVVLGGLLVSTVFTVVFVPSLFTLALESRQWISDRLPGAERPVVDEVEPATQPEPELALTP</sequence>
<feature type="transmembrane region" description="Helical" evidence="2">
    <location>
        <begin position="1003"/>
        <end position="1022"/>
    </location>
</feature>
<dbReference type="Gene3D" id="3.30.2090.10">
    <property type="entry name" value="Multidrug efflux transporter AcrB TolC docking domain, DN and DC subdomains"/>
    <property type="match status" value="2"/>
</dbReference>
<feature type="region of interest" description="Disordered" evidence="1">
    <location>
        <begin position="1"/>
        <end position="30"/>
    </location>
</feature>
<feature type="transmembrane region" description="Helical" evidence="2">
    <location>
        <begin position="514"/>
        <end position="538"/>
    </location>
</feature>
<keyword evidence="4" id="KW-1185">Reference proteome</keyword>
<evidence type="ECO:0000313" key="4">
    <source>
        <dbReference type="Proteomes" id="UP000320176"/>
    </source>
</evidence>
<name>A0A5C6AQ48_9BACT</name>
<dbReference type="RefSeq" id="WP_342190381.1">
    <property type="nucleotide sequence ID" value="NZ_CP151726.1"/>
</dbReference>
<keyword evidence="2" id="KW-0472">Membrane</keyword>
<feature type="transmembrane region" description="Helical" evidence="2">
    <location>
        <begin position="486"/>
        <end position="508"/>
    </location>
</feature>
<evidence type="ECO:0000313" key="3">
    <source>
        <dbReference type="EMBL" id="TWU01206.1"/>
    </source>
</evidence>
<accession>A0A5C6AQ48</accession>
<dbReference type="SUPFAM" id="SSF82693">
    <property type="entry name" value="Multidrug efflux transporter AcrB pore domain, PN1, PN2, PC1 and PC2 subdomains"/>
    <property type="match status" value="2"/>
</dbReference>
<dbReference type="Gene3D" id="3.30.70.1430">
    <property type="entry name" value="Multidrug efflux transporter AcrB pore domain"/>
    <property type="match status" value="2"/>
</dbReference>
<dbReference type="AlphaFoldDB" id="A0A5C6AQ48"/>
<dbReference type="Gene3D" id="3.30.70.1440">
    <property type="entry name" value="Multidrug efflux transporter AcrB pore domain"/>
    <property type="match status" value="1"/>
</dbReference>
<feature type="transmembrane region" description="Helical" evidence="2">
    <location>
        <begin position="1141"/>
        <end position="1164"/>
    </location>
</feature>
<keyword evidence="2" id="KW-0812">Transmembrane</keyword>
<dbReference type="PANTHER" id="PTHR32063">
    <property type="match status" value="1"/>
</dbReference>
<dbReference type="InterPro" id="IPR027463">
    <property type="entry name" value="AcrB_DN_DC_subdom"/>
</dbReference>
<dbReference type="SUPFAM" id="SSF82866">
    <property type="entry name" value="Multidrug efflux transporter AcrB transmembrane domain"/>
    <property type="match status" value="2"/>
</dbReference>
<dbReference type="SUPFAM" id="SSF82714">
    <property type="entry name" value="Multidrug efflux transporter AcrB TolC docking domain, DN and DC subdomains"/>
    <property type="match status" value="2"/>
</dbReference>
<proteinExistence type="predicted"/>
<feature type="transmembrane region" description="Helical" evidence="2">
    <location>
        <begin position="665"/>
        <end position="683"/>
    </location>
</feature>
<feature type="transmembrane region" description="Helical" evidence="2">
    <location>
        <begin position="1059"/>
        <end position="1080"/>
    </location>
</feature>
<dbReference type="GO" id="GO:0042910">
    <property type="term" value="F:xenobiotic transmembrane transporter activity"/>
    <property type="evidence" value="ECO:0007669"/>
    <property type="project" value="TreeGrafter"/>
</dbReference>
<feature type="transmembrane region" description="Helical" evidence="2">
    <location>
        <begin position="591"/>
        <end position="618"/>
    </location>
</feature>
<dbReference type="Gene3D" id="1.20.1640.10">
    <property type="entry name" value="Multidrug efflux transporter AcrB transmembrane domain"/>
    <property type="match status" value="4"/>
</dbReference>
<reference evidence="3 4" key="1">
    <citation type="submission" date="2019-02" db="EMBL/GenBank/DDBJ databases">
        <title>Deep-cultivation of Planctomycetes and their phenomic and genomic characterization uncovers novel biology.</title>
        <authorList>
            <person name="Wiegand S."/>
            <person name="Jogler M."/>
            <person name="Boedeker C."/>
            <person name="Pinto D."/>
            <person name="Vollmers J."/>
            <person name="Rivas-Marin E."/>
            <person name="Kohn T."/>
            <person name="Peeters S.H."/>
            <person name="Heuer A."/>
            <person name="Rast P."/>
            <person name="Oberbeckmann S."/>
            <person name="Bunk B."/>
            <person name="Jeske O."/>
            <person name="Meyerdierks A."/>
            <person name="Storesund J.E."/>
            <person name="Kallscheuer N."/>
            <person name="Luecker S."/>
            <person name="Lage O.M."/>
            <person name="Pohl T."/>
            <person name="Merkel B.J."/>
            <person name="Hornburger P."/>
            <person name="Mueller R.-W."/>
            <person name="Bruemmer F."/>
            <person name="Labrenz M."/>
            <person name="Spormann A.M."/>
            <person name="Op Den Camp H."/>
            <person name="Overmann J."/>
            <person name="Amann R."/>
            <person name="Jetten M.S.M."/>
            <person name="Mascher T."/>
            <person name="Medema M.H."/>
            <person name="Devos D.P."/>
            <person name="Kaster A.-K."/>
            <person name="Ovreas L."/>
            <person name="Rohde M."/>
            <person name="Galperin M.Y."/>
            <person name="Jogler C."/>
        </authorList>
    </citation>
    <scope>NUCLEOTIDE SEQUENCE [LARGE SCALE GENOMIC DNA]</scope>
    <source>
        <strain evidence="3 4">Pla52n</strain>
    </source>
</reference>
<dbReference type="Proteomes" id="UP000320176">
    <property type="component" value="Unassembled WGS sequence"/>
</dbReference>
<dbReference type="Gene3D" id="3.30.70.1320">
    <property type="entry name" value="Multidrug efflux transporter AcrB pore domain like"/>
    <property type="match status" value="2"/>
</dbReference>
<dbReference type="Pfam" id="PF00873">
    <property type="entry name" value="ACR_tran"/>
    <property type="match status" value="2"/>
</dbReference>
<feature type="transmembrane region" description="Helical" evidence="2">
    <location>
        <begin position="45"/>
        <end position="63"/>
    </location>
</feature>
<evidence type="ECO:0000256" key="1">
    <source>
        <dbReference type="SAM" id="MobiDB-lite"/>
    </source>
</evidence>
<comment type="caution">
    <text evidence="3">The sequence shown here is derived from an EMBL/GenBank/DDBJ whole genome shotgun (WGS) entry which is preliminary data.</text>
</comment>
<dbReference type="PANTHER" id="PTHR32063:SF0">
    <property type="entry name" value="SWARMING MOTILITY PROTEIN SWRC"/>
    <property type="match status" value="1"/>
</dbReference>
<feature type="transmembrane region" description="Helical" evidence="2">
    <location>
        <begin position="1029"/>
        <end position="1053"/>
    </location>
</feature>
<feature type="transmembrane region" description="Helical" evidence="2">
    <location>
        <begin position="559"/>
        <end position="579"/>
    </location>
</feature>
<feature type="transmembrane region" description="Helical" evidence="2">
    <location>
        <begin position="449"/>
        <end position="479"/>
    </location>
</feature>
<evidence type="ECO:0000256" key="2">
    <source>
        <dbReference type="SAM" id="Phobius"/>
    </source>
</evidence>
<protein>
    <submittedName>
        <fullName evidence="3">Multidrug resistance protein MdtB</fullName>
    </submittedName>
</protein>